<proteinExistence type="predicted"/>
<dbReference type="RefSeq" id="WP_069624226.1">
    <property type="nucleotide sequence ID" value="NZ_LPWD01000273.1"/>
</dbReference>
<evidence type="ECO:0000313" key="5">
    <source>
        <dbReference type="Proteomes" id="UP000095042"/>
    </source>
</evidence>
<dbReference type="Pfam" id="PF12883">
    <property type="entry name" value="DUF3828"/>
    <property type="match status" value="1"/>
</dbReference>
<dbReference type="InterPro" id="IPR024289">
    <property type="entry name" value="DUF3828"/>
</dbReference>
<dbReference type="Proteomes" id="UP000095042">
    <property type="component" value="Unassembled WGS sequence"/>
</dbReference>
<reference evidence="4 5" key="1">
    <citation type="journal article" date="2016" name="Environ. Microbiol.">
        <title>New Methyloceanibacter diversity from North Sea sediments includes methanotroph containing solely the soluble methane monooxygenase.</title>
        <authorList>
            <person name="Vekeman B."/>
            <person name="Kerckhof F.M."/>
            <person name="Cremers G."/>
            <person name="de Vos P."/>
            <person name="Vandamme P."/>
            <person name="Boon N."/>
            <person name="Op den Camp H.J."/>
            <person name="Heylen K."/>
        </authorList>
    </citation>
    <scope>NUCLEOTIDE SEQUENCE [LARGE SCALE GENOMIC DNA]</scope>
    <source>
        <strain evidence="4 5">R-67177</strain>
    </source>
</reference>
<sequence>MRLAAGLALLLALGAVTACGQDEEEGQAKPEPPSEAVVFVSKVYEPYTDDKDADPVQPEGSAIYSKRLRALLDKDAAETPDGEVGRLDFDPIVDGQDWEIGGLTLKEVYRSGGEARVRADFANFGKPRSLLFSLVREDGAWRIDDIAETLPPRWTLSKILIGAPTPSGHAAGVAGAYGFGGPGSAGCVSSCGMSGSMTAQLGALRVQMVISGRASAGSSSVPPRMPRRCGRASEPVVTGVPQMGQKPRCILLPLSAVLA</sequence>
<keyword evidence="2" id="KW-0732">Signal</keyword>
<dbReference type="Gene3D" id="3.10.450.50">
    <property type="match status" value="1"/>
</dbReference>
<gene>
    <name evidence="4" type="ORF">AUC71_14550</name>
</gene>
<dbReference type="PROSITE" id="PS51257">
    <property type="entry name" value="PROKAR_LIPOPROTEIN"/>
    <property type="match status" value="1"/>
</dbReference>
<accession>A0A1E3W9S8</accession>
<dbReference type="OrthoDB" id="7174015at2"/>
<keyword evidence="5" id="KW-1185">Reference proteome</keyword>
<organism evidence="4 5">
    <name type="scientific">Methyloceanibacter marginalis</name>
    <dbReference type="NCBI Taxonomy" id="1774971"/>
    <lineage>
        <taxon>Bacteria</taxon>
        <taxon>Pseudomonadati</taxon>
        <taxon>Pseudomonadota</taxon>
        <taxon>Alphaproteobacteria</taxon>
        <taxon>Hyphomicrobiales</taxon>
        <taxon>Hyphomicrobiaceae</taxon>
        <taxon>Methyloceanibacter</taxon>
    </lineage>
</organism>
<dbReference type="AlphaFoldDB" id="A0A1E3W9S8"/>
<feature type="domain" description="DUF3828" evidence="3">
    <location>
        <begin position="40"/>
        <end position="148"/>
    </location>
</feature>
<protein>
    <recommendedName>
        <fullName evidence="3">DUF3828 domain-containing protein</fullName>
    </recommendedName>
</protein>
<evidence type="ECO:0000256" key="2">
    <source>
        <dbReference type="SAM" id="SignalP"/>
    </source>
</evidence>
<dbReference type="EMBL" id="LPWD01000273">
    <property type="protein sequence ID" value="ODS02585.1"/>
    <property type="molecule type" value="Genomic_DNA"/>
</dbReference>
<feature type="signal peptide" evidence="2">
    <location>
        <begin position="1"/>
        <end position="20"/>
    </location>
</feature>
<evidence type="ECO:0000259" key="3">
    <source>
        <dbReference type="Pfam" id="PF12883"/>
    </source>
</evidence>
<evidence type="ECO:0000256" key="1">
    <source>
        <dbReference type="SAM" id="MobiDB-lite"/>
    </source>
</evidence>
<feature type="region of interest" description="Disordered" evidence="1">
    <location>
        <begin position="215"/>
        <end position="240"/>
    </location>
</feature>
<comment type="caution">
    <text evidence="4">The sequence shown here is derived from an EMBL/GenBank/DDBJ whole genome shotgun (WGS) entry which is preliminary data.</text>
</comment>
<evidence type="ECO:0000313" key="4">
    <source>
        <dbReference type="EMBL" id="ODS02585.1"/>
    </source>
</evidence>
<feature type="chain" id="PRO_5009139157" description="DUF3828 domain-containing protein" evidence="2">
    <location>
        <begin position="21"/>
        <end position="259"/>
    </location>
</feature>
<name>A0A1E3W9S8_9HYPH</name>